<evidence type="ECO:0000259" key="2">
    <source>
        <dbReference type="PROSITE" id="PS50835"/>
    </source>
</evidence>
<protein>
    <submittedName>
        <fullName evidence="4">Ig-like domain-containing protein</fullName>
    </submittedName>
</protein>
<keyword evidence="3" id="KW-1185">Reference proteome</keyword>
<dbReference type="Proteomes" id="UP000095280">
    <property type="component" value="Unplaced"/>
</dbReference>
<feature type="chain" id="PRO_5009320399" evidence="1">
    <location>
        <begin position="28"/>
        <end position="144"/>
    </location>
</feature>
<evidence type="ECO:0000256" key="1">
    <source>
        <dbReference type="SAM" id="SignalP"/>
    </source>
</evidence>
<keyword evidence="1" id="KW-0732">Signal</keyword>
<dbReference type="PROSITE" id="PS50835">
    <property type="entry name" value="IG_LIKE"/>
    <property type="match status" value="1"/>
</dbReference>
<sequence>MPIKLASRLNGLLTWALLLLALTVTFGAGSGSTEKIRASDASAADSTVTGDAGDFVILRCRMRGISRYDHLRWFGPSNPSIPLTIGDVTFTTDPRISVERESLGHEEFLNLVISFVSVRDAGVYRCSNQDSPATEQSVFLNVIC</sequence>
<evidence type="ECO:0000313" key="3">
    <source>
        <dbReference type="Proteomes" id="UP000095280"/>
    </source>
</evidence>
<accession>A0A1I8HS30</accession>
<feature type="domain" description="Ig-like" evidence="2">
    <location>
        <begin position="34"/>
        <end position="139"/>
    </location>
</feature>
<proteinExistence type="predicted"/>
<organism evidence="3 4">
    <name type="scientific">Macrostomum lignano</name>
    <dbReference type="NCBI Taxonomy" id="282301"/>
    <lineage>
        <taxon>Eukaryota</taxon>
        <taxon>Metazoa</taxon>
        <taxon>Spiralia</taxon>
        <taxon>Lophotrochozoa</taxon>
        <taxon>Platyhelminthes</taxon>
        <taxon>Rhabditophora</taxon>
        <taxon>Macrostomorpha</taxon>
        <taxon>Macrostomida</taxon>
        <taxon>Macrostomidae</taxon>
        <taxon>Macrostomum</taxon>
    </lineage>
</organism>
<feature type="signal peptide" evidence="1">
    <location>
        <begin position="1"/>
        <end position="27"/>
    </location>
</feature>
<dbReference type="InterPro" id="IPR036179">
    <property type="entry name" value="Ig-like_dom_sf"/>
</dbReference>
<dbReference type="InterPro" id="IPR007110">
    <property type="entry name" value="Ig-like_dom"/>
</dbReference>
<dbReference type="Gene3D" id="2.60.40.10">
    <property type="entry name" value="Immunoglobulins"/>
    <property type="match status" value="1"/>
</dbReference>
<evidence type="ECO:0000313" key="4">
    <source>
        <dbReference type="WBParaSite" id="maker-uti_cns_0007518-snap-gene-0.3-mRNA-1"/>
    </source>
</evidence>
<dbReference type="WBParaSite" id="maker-uti_cns_0007518-snap-gene-0.3-mRNA-1">
    <property type="protein sequence ID" value="maker-uti_cns_0007518-snap-gene-0.3-mRNA-1"/>
    <property type="gene ID" value="maker-uti_cns_0007518-snap-gene-0.3"/>
</dbReference>
<reference evidence="4" key="1">
    <citation type="submission" date="2016-11" db="UniProtKB">
        <authorList>
            <consortium name="WormBaseParasite"/>
        </authorList>
    </citation>
    <scope>IDENTIFICATION</scope>
</reference>
<name>A0A1I8HS30_9PLAT</name>
<dbReference type="InterPro" id="IPR013783">
    <property type="entry name" value="Ig-like_fold"/>
</dbReference>
<dbReference type="AlphaFoldDB" id="A0A1I8HS30"/>
<dbReference type="SUPFAM" id="SSF48726">
    <property type="entry name" value="Immunoglobulin"/>
    <property type="match status" value="1"/>
</dbReference>